<keyword evidence="3" id="KW-0378">Hydrolase</keyword>
<dbReference type="PANTHER" id="PTHR11614">
    <property type="entry name" value="PHOSPHOLIPASE-RELATED"/>
    <property type="match status" value="1"/>
</dbReference>
<name>A0A2K9MFC1_9RHOB</name>
<dbReference type="Gene3D" id="3.40.50.1820">
    <property type="entry name" value="alpha/beta hydrolase"/>
    <property type="match status" value="1"/>
</dbReference>
<accession>A0A2K9MFC1</accession>
<protein>
    <submittedName>
        <fullName evidence="3">Alpha/beta hydrolase</fullName>
    </submittedName>
</protein>
<evidence type="ECO:0000313" key="4">
    <source>
        <dbReference type="Proteomes" id="UP000234882"/>
    </source>
</evidence>
<dbReference type="OrthoDB" id="9788260at2"/>
<dbReference type="InterPro" id="IPR051044">
    <property type="entry name" value="MAG_DAG_Lipase"/>
</dbReference>
<evidence type="ECO:0000313" key="3">
    <source>
        <dbReference type="EMBL" id="AUM73706.1"/>
    </source>
</evidence>
<dbReference type="RefSeq" id="WP_101499060.1">
    <property type="nucleotide sequence ID" value="NZ_CP025583.1"/>
</dbReference>
<dbReference type="SUPFAM" id="SSF53474">
    <property type="entry name" value="alpha/beta-Hydrolases"/>
    <property type="match status" value="1"/>
</dbReference>
<evidence type="ECO:0000256" key="1">
    <source>
        <dbReference type="SAM" id="MobiDB-lite"/>
    </source>
</evidence>
<dbReference type="KEGG" id="paru:CYR75_04895"/>
<organism evidence="3 4">
    <name type="scientific">Paracoccus jeotgali</name>
    <dbReference type="NCBI Taxonomy" id="2065379"/>
    <lineage>
        <taxon>Bacteria</taxon>
        <taxon>Pseudomonadati</taxon>
        <taxon>Pseudomonadota</taxon>
        <taxon>Alphaproteobacteria</taxon>
        <taxon>Rhodobacterales</taxon>
        <taxon>Paracoccaceae</taxon>
        <taxon>Paracoccus</taxon>
    </lineage>
</organism>
<feature type="region of interest" description="Disordered" evidence="1">
    <location>
        <begin position="315"/>
        <end position="347"/>
    </location>
</feature>
<dbReference type="GO" id="GO:0016787">
    <property type="term" value="F:hydrolase activity"/>
    <property type="evidence" value="ECO:0007669"/>
    <property type="project" value="UniProtKB-KW"/>
</dbReference>
<dbReference type="InterPro" id="IPR022742">
    <property type="entry name" value="Hydrolase_4"/>
</dbReference>
<feature type="domain" description="Serine aminopeptidase S33" evidence="2">
    <location>
        <begin position="42"/>
        <end position="295"/>
    </location>
</feature>
<dbReference type="AlphaFoldDB" id="A0A2K9MFC1"/>
<dbReference type="Pfam" id="PF12146">
    <property type="entry name" value="Hydrolase_4"/>
    <property type="match status" value="1"/>
</dbReference>
<proteinExistence type="predicted"/>
<dbReference type="Proteomes" id="UP000234882">
    <property type="component" value="Chromosome"/>
</dbReference>
<dbReference type="EMBL" id="CP025583">
    <property type="protein sequence ID" value="AUM73706.1"/>
    <property type="molecule type" value="Genomic_DNA"/>
</dbReference>
<evidence type="ECO:0000259" key="2">
    <source>
        <dbReference type="Pfam" id="PF12146"/>
    </source>
</evidence>
<gene>
    <name evidence="3" type="ORF">CYR75_04895</name>
</gene>
<dbReference type="InterPro" id="IPR029058">
    <property type="entry name" value="AB_hydrolase_fold"/>
</dbReference>
<keyword evidence="4" id="KW-1185">Reference proteome</keyword>
<sequence>MTPTSAPFHQFDDTTQRPAQAFWLRSDDDIRLRAALWRATDAAGTVLLFPGRTEYVEKYGPFAARLTDAGLNVLTIDWRGQGLADRLQDRHRLGHIDEFAQYQLDVLAMVEAATALDLPEPWHLLAHSMGGAIGLAALENGLPVSTATFSAPMWGINHAPIPQGFALGLSGVAGRLGRGGRAAFGTGGEGTYVLDEPFRDNMLTGDADSWARLLREAAAWPELTLGGASFRWVGEALRECRRLATLPAPDLPALITLGSREMIVSAPAIRKRAAEWPDARLLELPDGHHEVMMERPELQDRFLLAFLELVYGDSAEPESPAAPIKSHDTATDPELVDAEAQAMDSGA</sequence>
<reference evidence="4" key="1">
    <citation type="submission" date="2017-12" db="EMBL/GenBank/DDBJ databases">
        <title>Genomic analysis of Paracoccus sp. CBA4604.</title>
        <authorList>
            <person name="Roh S.W."/>
            <person name="Kim J.Y."/>
            <person name="Kim J.S."/>
        </authorList>
    </citation>
    <scope>NUCLEOTIDE SEQUENCE [LARGE SCALE GENOMIC DNA]</scope>
    <source>
        <strain evidence="4">CBA4604</strain>
    </source>
</reference>